<evidence type="ECO:0000256" key="1">
    <source>
        <dbReference type="SAM" id="MobiDB-lite"/>
    </source>
</evidence>
<dbReference type="Proteomes" id="UP001370348">
    <property type="component" value="Chromosome"/>
</dbReference>
<evidence type="ECO:0000313" key="2">
    <source>
        <dbReference type="EMBL" id="WXB12921.1"/>
    </source>
</evidence>
<gene>
    <name evidence="2" type="ORF">LZC94_34360</name>
</gene>
<accession>A0ABZ2LPU5</accession>
<reference evidence="2 3" key="1">
    <citation type="submission" date="2021-12" db="EMBL/GenBank/DDBJ databases">
        <title>Discovery of the Pendulisporaceae a myxobacterial family with distinct sporulation behavior and unique specialized metabolism.</title>
        <authorList>
            <person name="Garcia R."/>
            <person name="Popoff A."/>
            <person name="Bader C.D."/>
            <person name="Loehr J."/>
            <person name="Walesch S."/>
            <person name="Walt C."/>
            <person name="Boldt J."/>
            <person name="Bunk B."/>
            <person name="Haeckl F.J.F.P.J."/>
            <person name="Gunesch A.P."/>
            <person name="Birkelbach J."/>
            <person name="Nuebel U."/>
            <person name="Pietschmann T."/>
            <person name="Bach T."/>
            <person name="Mueller R."/>
        </authorList>
    </citation>
    <scope>NUCLEOTIDE SEQUENCE [LARGE SCALE GENOMIC DNA]</scope>
    <source>
        <strain evidence="2 3">MSr11954</strain>
    </source>
</reference>
<keyword evidence="3" id="KW-1185">Reference proteome</keyword>
<dbReference type="EMBL" id="CP089984">
    <property type="protein sequence ID" value="WXB12921.1"/>
    <property type="molecule type" value="Genomic_DNA"/>
</dbReference>
<feature type="region of interest" description="Disordered" evidence="1">
    <location>
        <begin position="1"/>
        <end position="35"/>
    </location>
</feature>
<protein>
    <submittedName>
        <fullName evidence="2">Uncharacterized protein</fullName>
    </submittedName>
</protein>
<evidence type="ECO:0000313" key="3">
    <source>
        <dbReference type="Proteomes" id="UP001370348"/>
    </source>
</evidence>
<name>A0ABZ2LPU5_9BACT</name>
<sequence length="165" mass="18467">MTQNDDQRDKGDGMEVDSHGDHEAGDSEPKKERVLHTRVPAVLERELKRFADNLRVPVSNLVRTILEDALNVADAATENVESRLRKAAKQLEHERERLKARVKFDPLKDIFAFQRVTLAQDATCAKCERDLAAGAHANLGLSDEPTNGKKKPRIFVCDECLPGAR</sequence>
<organism evidence="2 3">
    <name type="scientific">Pendulispora albinea</name>
    <dbReference type="NCBI Taxonomy" id="2741071"/>
    <lineage>
        <taxon>Bacteria</taxon>
        <taxon>Pseudomonadati</taxon>
        <taxon>Myxococcota</taxon>
        <taxon>Myxococcia</taxon>
        <taxon>Myxococcales</taxon>
        <taxon>Sorangiineae</taxon>
        <taxon>Pendulisporaceae</taxon>
        <taxon>Pendulispora</taxon>
    </lineage>
</organism>
<dbReference type="RefSeq" id="WP_394822541.1">
    <property type="nucleotide sequence ID" value="NZ_CP089984.1"/>
</dbReference>
<proteinExistence type="predicted"/>